<reference evidence="6" key="1">
    <citation type="journal article" date="2014" name="Int. J. Syst. Evol. Microbiol.">
        <title>Complete genome sequence of Corynebacterium casei LMG S-19264T (=DSM 44701T), isolated from a smear-ripened cheese.</title>
        <authorList>
            <consortium name="US DOE Joint Genome Institute (JGI-PGF)"/>
            <person name="Walter F."/>
            <person name="Albersmeier A."/>
            <person name="Kalinowski J."/>
            <person name="Ruckert C."/>
        </authorList>
    </citation>
    <scope>NUCLEOTIDE SEQUENCE</scope>
    <source>
        <strain evidence="6">CGMCC 1.3617</strain>
    </source>
</reference>
<dbReference type="SUPFAM" id="SSF88713">
    <property type="entry name" value="Glycoside hydrolase/deacetylase"/>
    <property type="match status" value="1"/>
</dbReference>
<evidence type="ECO:0000256" key="1">
    <source>
        <dbReference type="ARBA" id="ARBA00003236"/>
    </source>
</evidence>
<name>A0A917NF95_9PROT</name>
<evidence type="ECO:0000256" key="4">
    <source>
        <dbReference type="ARBA" id="ARBA00032976"/>
    </source>
</evidence>
<dbReference type="InterPro" id="IPR002509">
    <property type="entry name" value="NODB_dom"/>
</dbReference>
<sequence>MTGTPIRNAMSVDVEDWFQVQAFASVIPRENWESCERRVEANTHRVLDLFAAAQMRGTFFTLGWVAERHPALIRRIVKEGHELASHGHGHQQVHVIGEAAFRADIRRARAILEQAGGVRVVGYRAPTFSISARHTPWAHPILAEEGYLYSSSVFPVRHDLYGDPSAPRRPYLPHPDGVTEIPMTTVRAFGRSLPCAGGGWFRLLPYGLTRAGLGRVNGTEGQPGVFYFHPWEIDPDQPRAEGAGRLSRFRHYTGLRGMEARLVRLLAEFRWGRMDEVFGAVIAAPLPAAA</sequence>
<dbReference type="PROSITE" id="PS51677">
    <property type="entry name" value="NODB"/>
    <property type="match status" value="1"/>
</dbReference>
<dbReference type="Pfam" id="PF11959">
    <property type="entry name" value="DUF3473"/>
    <property type="match status" value="1"/>
</dbReference>
<dbReference type="Gene3D" id="3.20.20.370">
    <property type="entry name" value="Glycoside hydrolase/deacetylase"/>
    <property type="match status" value="1"/>
</dbReference>
<dbReference type="InterPro" id="IPR045235">
    <property type="entry name" value="PuuE_HpPgdA-like"/>
</dbReference>
<dbReference type="AlphaFoldDB" id="A0A917NF95"/>
<dbReference type="NCBIfam" id="TIGR03006">
    <property type="entry name" value="pepcterm_polyde"/>
    <property type="match status" value="1"/>
</dbReference>
<dbReference type="RefSeq" id="WP_188964882.1">
    <property type="nucleotide sequence ID" value="NZ_BMKW01000001.1"/>
</dbReference>
<dbReference type="InterPro" id="IPR011330">
    <property type="entry name" value="Glyco_hydro/deAcase_b/a-brl"/>
</dbReference>
<protein>
    <recommendedName>
        <fullName evidence="3">Chitooligosaccharide deacetylase</fullName>
    </recommendedName>
    <alternativeName>
        <fullName evidence="4">Nodulation protein B</fullName>
    </alternativeName>
</protein>
<dbReference type="GO" id="GO:0005975">
    <property type="term" value="P:carbohydrate metabolic process"/>
    <property type="evidence" value="ECO:0007669"/>
    <property type="project" value="InterPro"/>
</dbReference>
<dbReference type="Pfam" id="PF01522">
    <property type="entry name" value="Polysacc_deac_1"/>
    <property type="match status" value="1"/>
</dbReference>
<comment type="function">
    <text evidence="1">Is involved in generating a small heat-stable compound (Nod), an acylated oligomer of N-acetylglucosamine, that stimulates mitosis in various plant protoplasts.</text>
</comment>
<dbReference type="InterPro" id="IPR014344">
    <property type="entry name" value="XrtA_polysacc_deacetyl"/>
</dbReference>
<comment type="caution">
    <text evidence="6">The sequence shown here is derived from an EMBL/GenBank/DDBJ whole genome shotgun (WGS) entry which is preliminary data.</text>
</comment>
<dbReference type="GO" id="GO:0016810">
    <property type="term" value="F:hydrolase activity, acting on carbon-nitrogen (but not peptide) bonds"/>
    <property type="evidence" value="ECO:0007669"/>
    <property type="project" value="InterPro"/>
</dbReference>
<dbReference type="PANTHER" id="PTHR47561:SF1">
    <property type="entry name" value="POLYSACCHARIDE DEACETYLASE FAMILY PROTEIN (AFU_ORTHOLOGUE AFUA_6G05030)"/>
    <property type="match status" value="1"/>
</dbReference>
<comment type="similarity">
    <text evidence="2">Belongs to the polysaccharide deacetylase family.</text>
</comment>
<dbReference type="EMBL" id="BMKW01000001">
    <property type="protein sequence ID" value="GGI97474.1"/>
    <property type="molecule type" value="Genomic_DNA"/>
</dbReference>
<organism evidence="6 7">
    <name type="scientific">Neoroseomonas lacus</name>
    <dbReference type="NCBI Taxonomy" id="287609"/>
    <lineage>
        <taxon>Bacteria</taxon>
        <taxon>Pseudomonadati</taxon>
        <taxon>Pseudomonadota</taxon>
        <taxon>Alphaproteobacteria</taxon>
        <taxon>Acetobacterales</taxon>
        <taxon>Acetobacteraceae</taxon>
        <taxon>Neoroseomonas</taxon>
    </lineage>
</organism>
<dbReference type="CDD" id="cd10941">
    <property type="entry name" value="CE4_PuuE_HpPgdA_like_2"/>
    <property type="match status" value="1"/>
</dbReference>
<accession>A0A917NF95</accession>
<feature type="domain" description="NodB homology" evidence="5">
    <location>
        <begin position="29"/>
        <end position="290"/>
    </location>
</feature>
<reference evidence="6" key="2">
    <citation type="submission" date="2020-09" db="EMBL/GenBank/DDBJ databases">
        <authorList>
            <person name="Sun Q."/>
            <person name="Zhou Y."/>
        </authorList>
    </citation>
    <scope>NUCLEOTIDE SEQUENCE</scope>
    <source>
        <strain evidence="6">CGMCC 1.3617</strain>
    </source>
</reference>
<proteinExistence type="inferred from homology"/>
<evidence type="ECO:0000259" key="5">
    <source>
        <dbReference type="PROSITE" id="PS51677"/>
    </source>
</evidence>
<dbReference type="InterPro" id="IPR022560">
    <property type="entry name" value="DUF3473"/>
</dbReference>
<evidence type="ECO:0000313" key="6">
    <source>
        <dbReference type="EMBL" id="GGI97474.1"/>
    </source>
</evidence>
<gene>
    <name evidence="6" type="ORF">GCM10011320_00130</name>
</gene>
<evidence type="ECO:0000256" key="2">
    <source>
        <dbReference type="ARBA" id="ARBA00010973"/>
    </source>
</evidence>
<dbReference type="PANTHER" id="PTHR47561">
    <property type="entry name" value="POLYSACCHARIDE DEACETYLASE FAMILY PROTEIN (AFU_ORTHOLOGUE AFUA_6G05030)"/>
    <property type="match status" value="1"/>
</dbReference>
<keyword evidence="7" id="KW-1185">Reference proteome</keyword>
<evidence type="ECO:0000313" key="7">
    <source>
        <dbReference type="Proteomes" id="UP000661507"/>
    </source>
</evidence>
<dbReference type="Proteomes" id="UP000661507">
    <property type="component" value="Unassembled WGS sequence"/>
</dbReference>
<evidence type="ECO:0000256" key="3">
    <source>
        <dbReference type="ARBA" id="ARBA00020071"/>
    </source>
</evidence>